<keyword evidence="1" id="KW-0436">Ligase</keyword>
<dbReference type="EC" id="6.4.1.2" evidence="1"/>
<evidence type="ECO:0000313" key="1">
    <source>
        <dbReference type="EMBL" id="KAH7665230.1"/>
    </source>
</evidence>
<sequence length="95" mass="10336">MELQLNKEKKTLPQPHTTATLKCPMDGKFYVSPAPGKPPFVKVGDKINKGQVVCLIEAVKVMNEIQVDQSGTIVDMLAENGKSVHVDAPLLVIQP</sequence>
<comment type="caution">
    <text evidence="1">The sequence shown here is derived from an EMBL/GenBank/DDBJ whole genome shotgun (WGS) entry which is preliminary data.</text>
</comment>
<name>A0ACB7UWG3_DIOAL</name>
<evidence type="ECO:0000313" key="2">
    <source>
        <dbReference type="Proteomes" id="UP000827976"/>
    </source>
</evidence>
<dbReference type="Proteomes" id="UP000827976">
    <property type="component" value="Chromosome 13"/>
</dbReference>
<dbReference type="EMBL" id="CM037023">
    <property type="protein sequence ID" value="KAH7665230.1"/>
    <property type="molecule type" value="Genomic_DNA"/>
</dbReference>
<protein>
    <submittedName>
        <fullName evidence="1">Acetyl-CoA carboxylase protein</fullName>
        <ecNumber evidence="1">6.4.1.2</ecNumber>
    </submittedName>
</protein>
<gene>
    <name evidence="1" type="ORF">IHE45_13G019400</name>
</gene>
<organism evidence="1 2">
    <name type="scientific">Dioscorea alata</name>
    <name type="common">Purple yam</name>
    <dbReference type="NCBI Taxonomy" id="55571"/>
    <lineage>
        <taxon>Eukaryota</taxon>
        <taxon>Viridiplantae</taxon>
        <taxon>Streptophyta</taxon>
        <taxon>Embryophyta</taxon>
        <taxon>Tracheophyta</taxon>
        <taxon>Spermatophyta</taxon>
        <taxon>Magnoliopsida</taxon>
        <taxon>Liliopsida</taxon>
        <taxon>Dioscoreales</taxon>
        <taxon>Dioscoreaceae</taxon>
        <taxon>Dioscorea</taxon>
    </lineage>
</organism>
<reference evidence="2" key="1">
    <citation type="journal article" date="2022" name="Nat. Commun.">
        <title>Chromosome evolution and the genetic basis of agronomically important traits in greater yam.</title>
        <authorList>
            <person name="Bredeson J.V."/>
            <person name="Lyons J.B."/>
            <person name="Oniyinde I.O."/>
            <person name="Okereke N.R."/>
            <person name="Kolade O."/>
            <person name="Nnabue I."/>
            <person name="Nwadili C.O."/>
            <person name="Hribova E."/>
            <person name="Parker M."/>
            <person name="Nwogha J."/>
            <person name="Shu S."/>
            <person name="Carlson J."/>
            <person name="Kariba R."/>
            <person name="Muthemba S."/>
            <person name="Knop K."/>
            <person name="Barton G.J."/>
            <person name="Sherwood A.V."/>
            <person name="Lopez-Montes A."/>
            <person name="Asiedu R."/>
            <person name="Jamnadass R."/>
            <person name="Muchugi A."/>
            <person name="Goodstein D."/>
            <person name="Egesi C.N."/>
            <person name="Featherston J."/>
            <person name="Asfaw A."/>
            <person name="Simpson G.G."/>
            <person name="Dolezel J."/>
            <person name="Hendre P.S."/>
            <person name="Van Deynze A."/>
            <person name="Kumar P.L."/>
            <person name="Obidiegwu J.E."/>
            <person name="Bhattacharjee R."/>
            <person name="Rokhsar D.S."/>
        </authorList>
    </citation>
    <scope>NUCLEOTIDE SEQUENCE [LARGE SCALE GENOMIC DNA]</scope>
    <source>
        <strain evidence="2">cv. TDa95/00328</strain>
    </source>
</reference>
<proteinExistence type="predicted"/>
<accession>A0ACB7UWG3</accession>
<keyword evidence="2" id="KW-1185">Reference proteome</keyword>